<keyword evidence="2" id="KW-1185">Reference proteome</keyword>
<dbReference type="EMBL" id="JBFXLS010000011">
    <property type="protein sequence ID" value="KAL2830895.1"/>
    <property type="molecule type" value="Genomic_DNA"/>
</dbReference>
<proteinExistence type="predicted"/>
<name>A0ABR4IT09_9EURO</name>
<gene>
    <name evidence="1" type="ORF">BDW59DRAFT_158330</name>
</gene>
<dbReference type="Proteomes" id="UP001610335">
    <property type="component" value="Unassembled WGS sequence"/>
</dbReference>
<reference evidence="1 2" key="1">
    <citation type="submission" date="2024-07" db="EMBL/GenBank/DDBJ databases">
        <title>Section-level genome sequencing and comparative genomics of Aspergillus sections Usti and Cavernicolus.</title>
        <authorList>
            <consortium name="Lawrence Berkeley National Laboratory"/>
            <person name="Nybo J.L."/>
            <person name="Vesth T.C."/>
            <person name="Theobald S."/>
            <person name="Frisvad J.C."/>
            <person name="Larsen T.O."/>
            <person name="Kjaerboelling I."/>
            <person name="Rothschild-Mancinelli K."/>
            <person name="Lyhne E.K."/>
            <person name="Kogle M.E."/>
            <person name="Barry K."/>
            <person name="Clum A."/>
            <person name="Na H."/>
            <person name="Ledsgaard L."/>
            <person name="Lin J."/>
            <person name="Lipzen A."/>
            <person name="Kuo A."/>
            <person name="Riley R."/>
            <person name="Mondo S."/>
            <person name="LaButti K."/>
            <person name="Haridas S."/>
            <person name="Pangalinan J."/>
            <person name="Salamov A.A."/>
            <person name="Simmons B.A."/>
            <person name="Magnuson J.K."/>
            <person name="Chen J."/>
            <person name="Drula E."/>
            <person name="Henrissat B."/>
            <person name="Wiebenga A."/>
            <person name="Lubbers R.J."/>
            <person name="Gomes A.C."/>
            <person name="Makela M.R."/>
            <person name="Stajich J."/>
            <person name="Grigoriev I.V."/>
            <person name="Mortensen U.H."/>
            <person name="De vries R.P."/>
            <person name="Baker S.E."/>
            <person name="Andersen M.R."/>
        </authorList>
    </citation>
    <scope>NUCLEOTIDE SEQUENCE [LARGE SCALE GENOMIC DNA]</scope>
    <source>
        <strain evidence="1 2">CBS 600.67</strain>
    </source>
</reference>
<comment type="caution">
    <text evidence="1">The sequence shown here is derived from an EMBL/GenBank/DDBJ whole genome shotgun (WGS) entry which is preliminary data.</text>
</comment>
<evidence type="ECO:0000313" key="2">
    <source>
        <dbReference type="Proteomes" id="UP001610335"/>
    </source>
</evidence>
<accession>A0ABR4IT09</accession>
<sequence>MTNVCSCCFSFLSRSNWLSPVSECNWDEDDLVRPKLRERIKISYETPADEVICQAMQEIVSASQSLYMITLRARQVSPPEGWQDELPSWCPYLGVPYMNHPRPDSPDRPDSPEEDTRLRVTDGVANFSTDGKLLHVKGIILGEIRNTLARFPPANHPYENLMFEHTGRLWYEGKYARECIEFIEKPGHDAVDLDRTVLGKAMNGDDNLGLLACLLRRDRLNAPQISQLNGFAKSFHAMQLCTFRCDDLSAYGANNTKMALNGEMFDFAIIPQKARRGDVLCAIRGCEQLMVVRRCHHEQGEFYSVVGEAKVYLQTGHDILSRLDPSRLTLLTIV</sequence>
<protein>
    <submittedName>
        <fullName evidence="1">Uncharacterized protein</fullName>
    </submittedName>
</protein>
<organism evidence="1 2">
    <name type="scientific">Aspergillus cavernicola</name>
    <dbReference type="NCBI Taxonomy" id="176166"/>
    <lineage>
        <taxon>Eukaryota</taxon>
        <taxon>Fungi</taxon>
        <taxon>Dikarya</taxon>
        <taxon>Ascomycota</taxon>
        <taxon>Pezizomycotina</taxon>
        <taxon>Eurotiomycetes</taxon>
        <taxon>Eurotiomycetidae</taxon>
        <taxon>Eurotiales</taxon>
        <taxon>Aspergillaceae</taxon>
        <taxon>Aspergillus</taxon>
        <taxon>Aspergillus subgen. Nidulantes</taxon>
    </lineage>
</organism>
<evidence type="ECO:0000313" key="1">
    <source>
        <dbReference type="EMBL" id="KAL2830895.1"/>
    </source>
</evidence>